<dbReference type="AlphaFoldDB" id="I3DXW5"/>
<organism evidence="1 2">
    <name type="scientific">Bacillus methanolicus PB1</name>
    <dbReference type="NCBI Taxonomy" id="997296"/>
    <lineage>
        <taxon>Bacteria</taxon>
        <taxon>Bacillati</taxon>
        <taxon>Bacillota</taxon>
        <taxon>Bacilli</taxon>
        <taxon>Bacillales</taxon>
        <taxon>Bacillaceae</taxon>
        <taxon>Bacillus</taxon>
    </lineage>
</organism>
<dbReference type="PATRIC" id="fig|997296.3.peg.3381"/>
<proteinExistence type="predicted"/>
<keyword evidence="2" id="KW-1185">Reference proteome</keyword>
<name>I3DXW5_BACMT</name>
<dbReference type="EMBL" id="AFEU01000003">
    <property type="protein sequence ID" value="EIJ79086.1"/>
    <property type="molecule type" value="Genomic_DNA"/>
</dbReference>
<evidence type="ECO:0000313" key="1">
    <source>
        <dbReference type="EMBL" id="EIJ79086.1"/>
    </source>
</evidence>
<dbReference type="STRING" id="997296.PB1_16054"/>
<evidence type="ECO:0000313" key="2">
    <source>
        <dbReference type="Proteomes" id="UP000010523"/>
    </source>
</evidence>
<gene>
    <name evidence="1" type="ORF">PB1_16054</name>
</gene>
<sequence length="65" mass="7251">MLAHKGLPHSIGGVWPFTIESAFLFENNVEKLLIKMSNFFAKDGLFYSKVRIHVVQTVSGGILCL</sequence>
<comment type="caution">
    <text evidence="1">The sequence shown here is derived from an EMBL/GenBank/DDBJ whole genome shotgun (WGS) entry which is preliminary data.</text>
</comment>
<accession>I3DXW5</accession>
<dbReference type="Proteomes" id="UP000010523">
    <property type="component" value="Unassembled WGS sequence"/>
</dbReference>
<protein>
    <submittedName>
        <fullName evidence="1">Uncharacterized protein</fullName>
    </submittedName>
</protein>
<reference evidence="1 2" key="1">
    <citation type="journal article" date="2012" name="Appl. Environ. Microbiol.">
        <title>Genome Sequence of Thermotolerant Bacillus methanolicus: Features and Regulation Related to Methylotrophy and Production of L-Lysine and L-Glutamate from Methanol.</title>
        <authorList>
            <person name="Heggeset T.M."/>
            <person name="Krog A."/>
            <person name="Balzer S."/>
            <person name="Wentzel A."/>
            <person name="Ellingsen T.E."/>
            <person name="Brautaset T."/>
        </authorList>
    </citation>
    <scope>NUCLEOTIDE SEQUENCE [LARGE SCALE GENOMIC DNA]</scope>
    <source>
        <strain evidence="1 2">PB1</strain>
    </source>
</reference>